<dbReference type="InterPro" id="IPR008687">
    <property type="entry name" value="MobC"/>
</dbReference>
<dbReference type="InterPro" id="IPR010985">
    <property type="entry name" value="Ribbon_hlx_hlx"/>
</dbReference>
<feature type="domain" description="Bacterial mobilisation" evidence="1">
    <location>
        <begin position="189"/>
        <end position="227"/>
    </location>
</feature>
<sequence length="253" mass="28853">MYTFDTIDASTPRRGLGRKFHFRLSCHTAKAVERGSVRWIRYTRSELIPKRFVMPKRGSEKKTSVLTARVQTETKDAAKEYAKKSGESLSAFINATIEEKLKGQKNSSDKSVIRTVFSEAKAEEFPEEKKIPLFLRLTKSELAALDCRAKEFGVSKQGYLTLLLRKDLLGTIMLLEKEREAVIDSTVAMNKIGVNLNQIAHALNILVDNREKRSIPFKELKLQIAKLSSFIENHLYKTEKILKSAKTRTNIKM</sequence>
<accession>A0A227KI39</accession>
<dbReference type="EMBL" id="NHMP01000004">
    <property type="protein sequence ID" value="OXE47634.1"/>
    <property type="molecule type" value="Genomic_DNA"/>
</dbReference>
<evidence type="ECO:0000259" key="1">
    <source>
        <dbReference type="Pfam" id="PF05713"/>
    </source>
</evidence>
<comment type="caution">
    <text evidence="2">The sequence shown here is derived from an EMBL/GenBank/DDBJ whole genome shotgun (WGS) entry which is preliminary data.</text>
</comment>
<dbReference type="AlphaFoldDB" id="A0A227KI39"/>
<dbReference type="GO" id="GO:0006355">
    <property type="term" value="P:regulation of DNA-templated transcription"/>
    <property type="evidence" value="ECO:0007669"/>
    <property type="project" value="InterPro"/>
</dbReference>
<dbReference type="Proteomes" id="UP000214610">
    <property type="component" value="Unassembled WGS sequence"/>
</dbReference>
<reference evidence="3" key="1">
    <citation type="submission" date="2017-05" db="EMBL/GenBank/DDBJ databases">
        <title>Improved OligoMM genomes.</title>
        <authorList>
            <person name="Garzetti D."/>
        </authorList>
    </citation>
    <scope>NUCLEOTIDE SEQUENCE [LARGE SCALE GENOMIC DNA]</scope>
    <source>
        <strain evidence="3">YL45</strain>
    </source>
</reference>
<dbReference type="Pfam" id="PF05713">
    <property type="entry name" value="MobC"/>
    <property type="match status" value="1"/>
</dbReference>
<name>A0A227KI39_9BURK</name>
<evidence type="ECO:0000313" key="3">
    <source>
        <dbReference type="Proteomes" id="UP000214610"/>
    </source>
</evidence>
<gene>
    <name evidence="2" type="ORF">ADH67_07535</name>
</gene>
<organism evidence="2 3">
    <name type="scientific">Turicimonas muris</name>
    <dbReference type="NCBI Taxonomy" id="1796652"/>
    <lineage>
        <taxon>Bacteria</taxon>
        <taxon>Pseudomonadati</taxon>
        <taxon>Pseudomonadota</taxon>
        <taxon>Betaproteobacteria</taxon>
        <taxon>Burkholderiales</taxon>
        <taxon>Sutterellaceae</taxon>
        <taxon>Turicimonas</taxon>
    </lineage>
</organism>
<proteinExistence type="predicted"/>
<protein>
    <recommendedName>
        <fullName evidence="1">Bacterial mobilisation domain-containing protein</fullName>
    </recommendedName>
</protein>
<keyword evidence="3" id="KW-1185">Reference proteome</keyword>
<evidence type="ECO:0000313" key="2">
    <source>
        <dbReference type="EMBL" id="OXE47634.1"/>
    </source>
</evidence>
<dbReference type="SUPFAM" id="SSF47598">
    <property type="entry name" value="Ribbon-helix-helix"/>
    <property type="match status" value="1"/>
</dbReference>